<evidence type="ECO:0000256" key="3">
    <source>
        <dbReference type="ARBA" id="ARBA00022679"/>
    </source>
</evidence>
<dbReference type="SFLD" id="SFLDS00019">
    <property type="entry name" value="Glutathione_Transferase_(cytos"/>
    <property type="match status" value="1"/>
</dbReference>
<keyword evidence="8" id="KW-1185">Reference proteome</keyword>
<dbReference type="InterPro" id="IPR036249">
    <property type="entry name" value="Thioredoxin-like_sf"/>
</dbReference>
<sequence length="229" mass="25875">MQQKSVSPVDNSTSTAPPKLILYSFWQSSCSWRVRFALNLKGLPYEYRAVNLSNGEQFSPEFEKINPLHYVPALADADLVVSDSLAILLYLEEKYPHKALMPVDRRLRVLNLQAANIVSSSIQPLHMVSVLRNIEEKFGSEERSSWAQSKIETGFFALEKLLNSLAGKYATGDEIYLADVFLAPQIAVAIKRFNIDMSKFPTLSRIFNSYKALPEFLDSLPERQPDAVN</sequence>
<comment type="similarity">
    <text evidence="1">Belongs to the GST superfamily. Zeta family.</text>
</comment>
<dbReference type="PANTHER" id="PTHR42673">
    <property type="entry name" value="MALEYLACETOACETATE ISOMERASE"/>
    <property type="match status" value="1"/>
</dbReference>
<dbReference type="GO" id="GO:0005737">
    <property type="term" value="C:cytoplasm"/>
    <property type="evidence" value="ECO:0007669"/>
    <property type="project" value="InterPro"/>
</dbReference>
<gene>
    <name evidence="7" type="ORF">GSCOC_T00003887001</name>
</gene>
<evidence type="ECO:0000256" key="4">
    <source>
        <dbReference type="ARBA" id="ARBA00047960"/>
    </source>
</evidence>
<dbReference type="PROSITE" id="PS50404">
    <property type="entry name" value="GST_NTER"/>
    <property type="match status" value="1"/>
</dbReference>
<accession>A0A068VAM4</accession>
<name>A0A068VAM4_COFCA</name>
<dbReference type="GO" id="GO:0016034">
    <property type="term" value="F:maleylacetoacetate isomerase activity"/>
    <property type="evidence" value="ECO:0007669"/>
    <property type="project" value="TreeGrafter"/>
</dbReference>
<dbReference type="AlphaFoldDB" id="A0A068VAM4"/>
<feature type="domain" description="GST C-terminal" evidence="6">
    <location>
        <begin position="104"/>
        <end position="229"/>
    </location>
</feature>
<dbReference type="OMA" id="HWISQGL"/>
<dbReference type="InterPro" id="IPR004045">
    <property type="entry name" value="Glutathione_S-Trfase_N"/>
</dbReference>
<dbReference type="InParanoid" id="A0A068VAM4"/>
<proteinExistence type="inferred from homology"/>
<evidence type="ECO:0000256" key="1">
    <source>
        <dbReference type="ARBA" id="ARBA00010007"/>
    </source>
</evidence>
<dbReference type="PANTHER" id="PTHR42673:SF7">
    <property type="entry name" value="GLUTATHIONE S-TRANSFERASE ZETA CLASS-LIKE"/>
    <property type="match status" value="1"/>
</dbReference>
<dbReference type="InterPro" id="IPR005955">
    <property type="entry name" value="GST_Zeta"/>
</dbReference>
<dbReference type="GO" id="GO:0006749">
    <property type="term" value="P:glutathione metabolic process"/>
    <property type="evidence" value="ECO:0007669"/>
    <property type="project" value="TreeGrafter"/>
</dbReference>
<dbReference type="OrthoDB" id="4951845at2759"/>
<dbReference type="InterPro" id="IPR034333">
    <property type="entry name" value="GST_Zeta_N"/>
</dbReference>
<dbReference type="CDD" id="cd03191">
    <property type="entry name" value="GST_C_Zeta"/>
    <property type="match status" value="1"/>
</dbReference>
<dbReference type="InterPro" id="IPR040079">
    <property type="entry name" value="Glutathione_S-Trfase"/>
</dbReference>
<dbReference type="GO" id="GO:0009407">
    <property type="term" value="P:toxin catabolic process"/>
    <property type="evidence" value="ECO:0007669"/>
    <property type="project" value="UniProtKB-ARBA"/>
</dbReference>
<protein>
    <recommendedName>
        <fullName evidence="2">glutathione transferase</fullName>
        <ecNumber evidence="2">2.5.1.18</ecNumber>
    </recommendedName>
</protein>
<dbReference type="PhylomeDB" id="A0A068VAM4"/>
<dbReference type="STRING" id="49390.A0A068VAM4"/>
<dbReference type="InterPro" id="IPR010987">
    <property type="entry name" value="Glutathione-S-Trfase_C-like"/>
</dbReference>
<dbReference type="GO" id="GO:0006559">
    <property type="term" value="P:L-phenylalanine catabolic process"/>
    <property type="evidence" value="ECO:0007669"/>
    <property type="project" value="TreeGrafter"/>
</dbReference>
<dbReference type="FunFam" id="3.40.30.10:FF:000100">
    <property type="entry name" value="Glutathione S-transferase Z1"/>
    <property type="match status" value="1"/>
</dbReference>
<dbReference type="FunFam" id="1.20.1050.10:FF:000017">
    <property type="entry name" value="Maleylacetoacetate isomerase"/>
    <property type="match status" value="1"/>
</dbReference>
<dbReference type="CDD" id="cd03042">
    <property type="entry name" value="GST_N_Zeta"/>
    <property type="match status" value="1"/>
</dbReference>
<dbReference type="InterPro" id="IPR034330">
    <property type="entry name" value="GST_Zeta_C"/>
</dbReference>
<evidence type="ECO:0000313" key="8">
    <source>
        <dbReference type="Proteomes" id="UP000295252"/>
    </source>
</evidence>
<dbReference type="SUPFAM" id="SSF47616">
    <property type="entry name" value="GST C-terminal domain-like"/>
    <property type="match status" value="1"/>
</dbReference>
<keyword evidence="3" id="KW-0808">Transferase</keyword>
<evidence type="ECO:0000256" key="2">
    <source>
        <dbReference type="ARBA" id="ARBA00012452"/>
    </source>
</evidence>
<dbReference type="SUPFAM" id="SSF52833">
    <property type="entry name" value="Thioredoxin-like"/>
    <property type="match status" value="1"/>
</dbReference>
<dbReference type="Gene3D" id="1.20.1050.10">
    <property type="match status" value="1"/>
</dbReference>
<dbReference type="SFLD" id="SFLDG00358">
    <property type="entry name" value="Main_(cytGST)"/>
    <property type="match status" value="1"/>
</dbReference>
<dbReference type="EC" id="2.5.1.18" evidence="2"/>
<evidence type="ECO:0000259" key="5">
    <source>
        <dbReference type="PROSITE" id="PS50404"/>
    </source>
</evidence>
<evidence type="ECO:0000313" key="7">
    <source>
        <dbReference type="EMBL" id="CDP17771.1"/>
    </source>
</evidence>
<dbReference type="GO" id="GO:0004364">
    <property type="term" value="F:glutathione transferase activity"/>
    <property type="evidence" value="ECO:0007669"/>
    <property type="project" value="UniProtKB-EC"/>
</dbReference>
<dbReference type="InterPro" id="IPR036282">
    <property type="entry name" value="Glutathione-S-Trfase_C_sf"/>
</dbReference>
<organism evidence="7 8">
    <name type="scientific">Coffea canephora</name>
    <name type="common">Robusta coffee</name>
    <dbReference type="NCBI Taxonomy" id="49390"/>
    <lineage>
        <taxon>Eukaryota</taxon>
        <taxon>Viridiplantae</taxon>
        <taxon>Streptophyta</taxon>
        <taxon>Embryophyta</taxon>
        <taxon>Tracheophyta</taxon>
        <taxon>Spermatophyta</taxon>
        <taxon>Magnoliopsida</taxon>
        <taxon>eudicotyledons</taxon>
        <taxon>Gunneridae</taxon>
        <taxon>Pentapetalae</taxon>
        <taxon>asterids</taxon>
        <taxon>lamiids</taxon>
        <taxon>Gentianales</taxon>
        <taxon>Rubiaceae</taxon>
        <taxon>Ixoroideae</taxon>
        <taxon>Gardenieae complex</taxon>
        <taxon>Bertiereae - Coffeeae clade</taxon>
        <taxon>Coffeeae</taxon>
        <taxon>Coffea</taxon>
    </lineage>
</organism>
<dbReference type="Pfam" id="PF13409">
    <property type="entry name" value="GST_N_2"/>
    <property type="match status" value="1"/>
</dbReference>
<evidence type="ECO:0000259" key="6">
    <source>
        <dbReference type="PROSITE" id="PS50405"/>
    </source>
</evidence>
<dbReference type="Gene3D" id="3.40.30.10">
    <property type="entry name" value="Glutaredoxin"/>
    <property type="match status" value="1"/>
</dbReference>
<dbReference type="EMBL" id="HG739264">
    <property type="protein sequence ID" value="CDP17771.1"/>
    <property type="molecule type" value="Genomic_DNA"/>
</dbReference>
<dbReference type="NCBIfam" id="TIGR01262">
    <property type="entry name" value="maiA"/>
    <property type="match status" value="1"/>
</dbReference>
<reference evidence="8" key="1">
    <citation type="journal article" date="2014" name="Science">
        <title>The coffee genome provides insight into the convergent evolution of caffeine biosynthesis.</title>
        <authorList>
            <person name="Denoeud F."/>
            <person name="Carretero-Paulet L."/>
            <person name="Dereeper A."/>
            <person name="Droc G."/>
            <person name="Guyot R."/>
            <person name="Pietrella M."/>
            <person name="Zheng C."/>
            <person name="Alberti A."/>
            <person name="Anthony F."/>
            <person name="Aprea G."/>
            <person name="Aury J.M."/>
            <person name="Bento P."/>
            <person name="Bernard M."/>
            <person name="Bocs S."/>
            <person name="Campa C."/>
            <person name="Cenci A."/>
            <person name="Combes M.C."/>
            <person name="Crouzillat D."/>
            <person name="Da Silva C."/>
            <person name="Daddiego L."/>
            <person name="De Bellis F."/>
            <person name="Dussert S."/>
            <person name="Garsmeur O."/>
            <person name="Gayraud T."/>
            <person name="Guignon V."/>
            <person name="Jahn K."/>
            <person name="Jamilloux V."/>
            <person name="Joet T."/>
            <person name="Labadie K."/>
            <person name="Lan T."/>
            <person name="Leclercq J."/>
            <person name="Lepelley M."/>
            <person name="Leroy T."/>
            <person name="Li L.T."/>
            <person name="Librado P."/>
            <person name="Lopez L."/>
            <person name="Munoz A."/>
            <person name="Noel B."/>
            <person name="Pallavicini A."/>
            <person name="Perrotta G."/>
            <person name="Poncet V."/>
            <person name="Pot D."/>
            <person name="Priyono X."/>
            <person name="Rigoreau M."/>
            <person name="Rouard M."/>
            <person name="Rozas J."/>
            <person name="Tranchant-Dubreuil C."/>
            <person name="VanBuren R."/>
            <person name="Zhang Q."/>
            <person name="Andrade A.C."/>
            <person name="Argout X."/>
            <person name="Bertrand B."/>
            <person name="de Kochko A."/>
            <person name="Graziosi G."/>
            <person name="Henry R.J."/>
            <person name="Jayarama X."/>
            <person name="Ming R."/>
            <person name="Nagai C."/>
            <person name="Rounsley S."/>
            <person name="Sankoff D."/>
            <person name="Giuliano G."/>
            <person name="Albert V.A."/>
            <person name="Wincker P."/>
            <person name="Lashermes P."/>
        </authorList>
    </citation>
    <scope>NUCLEOTIDE SEQUENCE [LARGE SCALE GENOMIC DNA]</scope>
    <source>
        <strain evidence="8">cv. DH200-94</strain>
    </source>
</reference>
<feature type="domain" description="GST N-terminal" evidence="5">
    <location>
        <begin position="18"/>
        <end position="99"/>
    </location>
</feature>
<dbReference type="Proteomes" id="UP000295252">
    <property type="component" value="Chromosome IV"/>
</dbReference>
<dbReference type="PROSITE" id="PS50405">
    <property type="entry name" value="GST_CTER"/>
    <property type="match status" value="1"/>
</dbReference>
<dbReference type="Gramene" id="CDP17771">
    <property type="protein sequence ID" value="CDP17771"/>
    <property type="gene ID" value="GSCOC_T00003887001"/>
</dbReference>
<comment type="catalytic activity">
    <reaction evidence="4">
        <text>RX + glutathione = an S-substituted glutathione + a halide anion + H(+)</text>
        <dbReference type="Rhea" id="RHEA:16437"/>
        <dbReference type="ChEBI" id="CHEBI:15378"/>
        <dbReference type="ChEBI" id="CHEBI:16042"/>
        <dbReference type="ChEBI" id="CHEBI:17792"/>
        <dbReference type="ChEBI" id="CHEBI:57925"/>
        <dbReference type="ChEBI" id="CHEBI:90779"/>
        <dbReference type="EC" id="2.5.1.18"/>
    </reaction>
</comment>